<evidence type="ECO:0000313" key="3">
    <source>
        <dbReference type="Proteomes" id="UP000571950"/>
    </source>
</evidence>
<keyword evidence="3" id="KW-1185">Reference proteome</keyword>
<comment type="caution">
    <text evidence="2">The sequence shown here is derived from an EMBL/GenBank/DDBJ whole genome shotgun (WGS) entry which is preliminary data.</text>
</comment>
<protein>
    <submittedName>
        <fullName evidence="2">Pilus assembly protein Flp/PilA</fullName>
    </submittedName>
</protein>
<keyword evidence="1" id="KW-0812">Transmembrane</keyword>
<dbReference type="Proteomes" id="UP000571950">
    <property type="component" value="Unassembled WGS sequence"/>
</dbReference>
<sequence>MRDSKEDDVEKVNGRLSQNEKGATSIEYALIVSLIFLAIVTAASNVALKTNDMWNHVANSVNKD</sequence>
<feature type="transmembrane region" description="Helical" evidence="1">
    <location>
        <begin position="28"/>
        <end position="48"/>
    </location>
</feature>
<keyword evidence="1" id="KW-0472">Membrane</keyword>
<organism evidence="2 3">
    <name type="scientific">Sphingobium jiangsuense</name>
    <dbReference type="NCBI Taxonomy" id="870476"/>
    <lineage>
        <taxon>Bacteria</taxon>
        <taxon>Pseudomonadati</taxon>
        <taxon>Pseudomonadota</taxon>
        <taxon>Alphaproteobacteria</taxon>
        <taxon>Sphingomonadales</taxon>
        <taxon>Sphingomonadaceae</taxon>
        <taxon>Sphingobium</taxon>
    </lineage>
</organism>
<dbReference type="RefSeq" id="WP_188071870.1">
    <property type="nucleotide sequence ID" value="NZ_BSPS01000016.1"/>
</dbReference>
<dbReference type="Pfam" id="PF04964">
    <property type="entry name" value="Flp_Fap"/>
    <property type="match status" value="1"/>
</dbReference>
<name>A0A7W6BPG0_9SPHN</name>
<dbReference type="InterPro" id="IPR007047">
    <property type="entry name" value="Flp_Fap"/>
</dbReference>
<accession>A0A7W6BPG0</accession>
<evidence type="ECO:0000313" key="2">
    <source>
        <dbReference type="EMBL" id="MBB3926333.1"/>
    </source>
</evidence>
<evidence type="ECO:0000256" key="1">
    <source>
        <dbReference type="SAM" id="Phobius"/>
    </source>
</evidence>
<gene>
    <name evidence="2" type="ORF">GGR43_002050</name>
</gene>
<dbReference type="EMBL" id="JACIDT010000006">
    <property type="protein sequence ID" value="MBB3926333.1"/>
    <property type="molecule type" value="Genomic_DNA"/>
</dbReference>
<proteinExistence type="predicted"/>
<dbReference type="AlphaFoldDB" id="A0A7W6BPG0"/>
<keyword evidence="1" id="KW-1133">Transmembrane helix</keyword>
<reference evidence="2 3" key="1">
    <citation type="submission" date="2020-08" db="EMBL/GenBank/DDBJ databases">
        <title>Genomic Encyclopedia of Type Strains, Phase IV (KMG-IV): sequencing the most valuable type-strain genomes for metagenomic binning, comparative biology and taxonomic classification.</title>
        <authorList>
            <person name="Goeker M."/>
        </authorList>
    </citation>
    <scope>NUCLEOTIDE SEQUENCE [LARGE SCALE GENOMIC DNA]</scope>
    <source>
        <strain evidence="2 3">DSM 26189</strain>
    </source>
</reference>